<dbReference type="Proteomes" id="UP000663760">
    <property type="component" value="Chromosome 5"/>
</dbReference>
<dbReference type="PANTHER" id="PTHR11562:SF100">
    <property type="entry name" value="METAL TOLERANCE PROTEIN A2"/>
    <property type="match status" value="1"/>
</dbReference>
<dbReference type="Pfam" id="PF01545">
    <property type="entry name" value="Cation_efflux"/>
    <property type="match status" value="1"/>
</dbReference>
<evidence type="ECO:0000256" key="4">
    <source>
        <dbReference type="ARBA" id="ARBA00022554"/>
    </source>
</evidence>
<dbReference type="AlphaFoldDB" id="A0A7I8KFA1"/>
<accession>A0A7I8KFA1</accession>
<evidence type="ECO:0000256" key="3">
    <source>
        <dbReference type="ARBA" id="ARBA00022448"/>
    </source>
</evidence>
<evidence type="ECO:0000256" key="8">
    <source>
        <dbReference type="ARBA" id="ARBA00023065"/>
    </source>
</evidence>
<dbReference type="PANTHER" id="PTHR11562">
    <property type="entry name" value="CATION EFFLUX PROTEIN/ ZINC TRANSPORTER"/>
    <property type="match status" value="1"/>
</dbReference>
<dbReference type="SUPFAM" id="SSF161111">
    <property type="entry name" value="Cation efflux protein transmembrane domain-like"/>
    <property type="match status" value="1"/>
</dbReference>
<keyword evidence="9 10" id="KW-0472">Membrane</keyword>
<keyword evidence="4" id="KW-0926">Vacuole</keyword>
<dbReference type="InterPro" id="IPR058533">
    <property type="entry name" value="Cation_efflux_TM"/>
</dbReference>
<proteinExistence type="inferred from homology"/>
<dbReference type="GO" id="GO:0005886">
    <property type="term" value="C:plasma membrane"/>
    <property type="evidence" value="ECO:0007669"/>
    <property type="project" value="TreeGrafter"/>
</dbReference>
<reference evidence="13" key="1">
    <citation type="submission" date="2020-02" db="EMBL/GenBank/DDBJ databases">
        <authorList>
            <person name="Scholz U."/>
            <person name="Mascher M."/>
            <person name="Fiebig A."/>
        </authorList>
    </citation>
    <scope>NUCLEOTIDE SEQUENCE</scope>
</reference>
<keyword evidence="14" id="KW-1185">Reference proteome</keyword>
<feature type="transmembrane region" description="Helical" evidence="10">
    <location>
        <begin position="12"/>
        <end position="36"/>
    </location>
</feature>
<feature type="transmembrane region" description="Helical" evidence="10">
    <location>
        <begin position="90"/>
        <end position="111"/>
    </location>
</feature>
<keyword evidence="6" id="KW-0864">Zinc transport</keyword>
<evidence type="ECO:0000259" key="11">
    <source>
        <dbReference type="Pfam" id="PF01545"/>
    </source>
</evidence>
<dbReference type="InterPro" id="IPR027469">
    <property type="entry name" value="Cation_efflux_TMD_sf"/>
</dbReference>
<evidence type="ECO:0000256" key="2">
    <source>
        <dbReference type="ARBA" id="ARBA00008873"/>
    </source>
</evidence>
<feature type="domain" description="Cation efflux protein cytoplasmic" evidence="12">
    <location>
        <begin position="204"/>
        <end position="278"/>
    </location>
</feature>
<dbReference type="NCBIfam" id="TIGR01297">
    <property type="entry name" value="CDF"/>
    <property type="match status" value="1"/>
</dbReference>
<comment type="subcellular location">
    <subcellularLocation>
        <location evidence="1">Vacuole membrane</location>
        <topology evidence="1">Multi-pass membrane protein</topology>
    </subcellularLocation>
</comment>
<dbReference type="GO" id="GO:0005774">
    <property type="term" value="C:vacuolar membrane"/>
    <property type="evidence" value="ECO:0007669"/>
    <property type="project" value="UniProtKB-SubCell"/>
</dbReference>
<dbReference type="InterPro" id="IPR027470">
    <property type="entry name" value="Cation_efflux_CTD"/>
</dbReference>
<feature type="domain" description="Cation efflux protein transmembrane" evidence="11">
    <location>
        <begin position="41"/>
        <end position="196"/>
    </location>
</feature>
<keyword evidence="6" id="KW-0862">Zinc</keyword>
<dbReference type="InterPro" id="IPR036837">
    <property type="entry name" value="Cation_efflux_CTD_sf"/>
</dbReference>
<dbReference type="Gene3D" id="1.20.1510.10">
    <property type="entry name" value="Cation efflux protein transmembrane domain"/>
    <property type="match status" value="1"/>
</dbReference>
<keyword evidence="8" id="KW-0406">Ion transport</keyword>
<dbReference type="OrthoDB" id="9944568at2759"/>
<keyword evidence="3" id="KW-0813">Transport</keyword>
<organism evidence="13 14">
    <name type="scientific">Spirodela intermedia</name>
    <name type="common">Intermediate duckweed</name>
    <dbReference type="NCBI Taxonomy" id="51605"/>
    <lineage>
        <taxon>Eukaryota</taxon>
        <taxon>Viridiplantae</taxon>
        <taxon>Streptophyta</taxon>
        <taxon>Embryophyta</taxon>
        <taxon>Tracheophyta</taxon>
        <taxon>Spermatophyta</taxon>
        <taxon>Magnoliopsida</taxon>
        <taxon>Liliopsida</taxon>
        <taxon>Araceae</taxon>
        <taxon>Lemnoideae</taxon>
        <taxon>Spirodela</taxon>
    </lineage>
</organism>
<name>A0A7I8KFA1_SPIIN</name>
<evidence type="ECO:0000259" key="12">
    <source>
        <dbReference type="Pfam" id="PF16916"/>
    </source>
</evidence>
<dbReference type="GO" id="GO:0005385">
    <property type="term" value="F:zinc ion transmembrane transporter activity"/>
    <property type="evidence" value="ECO:0007669"/>
    <property type="project" value="TreeGrafter"/>
</dbReference>
<evidence type="ECO:0000256" key="7">
    <source>
        <dbReference type="ARBA" id="ARBA00022989"/>
    </source>
</evidence>
<keyword evidence="7 10" id="KW-1133">Transmembrane helix</keyword>
<gene>
    <name evidence="13" type="ORF">SI8410_05007132</name>
</gene>
<evidence type="ECO:0000256" key="9">
    <source>
        <dbReference type="ARBA" id="ARBA00023136"/>
    </source>
</evidence>
<evidence type="ECO:0000256" key="5">
    <source>
        <dbReference type="ARBA" id="ARBA00022692"/>
    </source>
</evidence>
<dbReference type="SUPFAM" id="SSF160240">
    <property type="entry name" value="Cation efflux protein cytoplasmic domain-like"/>
    <property type="match status" value="1"/>
</dbReference>
<evidence type="ECO:0000256" key="6">
    <source>
        <dbReference type="ARBA" id="ARBA00022906"/>
    </source>
</evidence>
<comment type="similarity">
    <text evidence="2">Belongs to the cation diffusion facilitator (CDF) transporter (TC 2.A.4) family. SLC30A subfamily.</text>
</comment>
<evidence type="ECO:0000313" key="14">
    <source>
        <dbReference type="Proteomes" id="UP000663760"/>
    </source>
</evidence>
<dbReference type="InterPro" id="IPR002524">
    <property type="entry name" value="Cation_efflux"/>
</dbReference>
<feature type="transmembrane region" description="Helical" evidence="10">
    <location>
        <begin position="56"/>
        <end position="78"/>
    </location>
</feature>
<evidence type="ECO:0000256" key="10">
    <source>
        <dbReference type="SAM" id="Phobius"/>
    </source>
</evidence>
<dbReference type="Pfam" id="PF16916">
    <property type="entry name" value="ZT_dimer"/>
    <property type="match status" value="1"/>
</dbReference>
<sequence>MPERSASTKRLMIAVILSTTFMCIEVYGGIIANSLAVAAGWTAKPRLSYRYFRMEILGAMFSVQLAWLLSGVLLYEAIDRIINYRGEVEGFLMFSVSAFRLVANSLVAALLSHEGHGRHLTDDLKPIRSHGSGDAEEPLVKHAEVRNVNAGSGYLHAPGESILTVGVMIAGAFVWCKPEWKIIDPVCTLAFSSKIVDVLMESSPEEIDVKRLKKGLCELDGVVSIHEVHVWAITLGKVILTCYASVTLEADADDVLCKVVEYIRKEYGILDITMQIERR</sequence>
<evidence type="ECO:0000313" key="13">
    <source>
        <dbReference type="EMBL" id="CAA7396469.1"/>
    </source>
</evidence>
<evidence type="ECO:0000256" key="1">
    <source>
        <dbReference type="ARBA" id="ARBA00004128"/>
    </source>
</evidence>
<dbReference type="EMBL" id="LR746268">
    <property type="protein sequence ID" value="CAA7396469.1"/>
    <property type="molecule type" value="Genomic_DNA"/>
</dbReference>
<keyword evidence="5 10" id="KW-0812">Transmembrane</keyword>
<protein>
    <submittedName>
        <fullName evidence="13">Uncharacterized protein</fullName>
    </submittedName>
</protein>
<dbReference type="InterPro" id="IPR050681">
    <property type="entry name" value="CDF/SLC30A"/>
</dbReference>